<gene>
    <name evidence="3" type="ORF">C8D82_10725</name>
</gene>
<organism evidence="3 4">
    <name type="scientific">Victivallis vadensis</name>
    <dbReference type="NCBI Taxonomy" id="172901"/>
    <lineage>
        <taxon>Bacteria</taxon>
        <taxon>Pseudomonadati</taxon>
        <taxon>Lentisphaerota</taxon>
        <taxon>Lentisphaeria</taxon>
        <taxon>Victivallales</taxon>
        <taxon>Victivallaceae</taxon>
        <taxon>Victivallis</taxon>
    </lineage>
</organism>
<dbReference type="EMBL" id="QEKH01000007">
    <property type="protein sequence ID" value="PVY44270.1"/>
    <property type="molecule type" value="Genomic_DNA"/>
</dbReference>
<evidence type="ECO:0000256" key="1">
    <source>
        <dbReference type="SAM" id="Phobius"/>
    </source>
</evidence>
<dbReference type="InterPro" id="IPR025840">
    <property type="entry name" value="7TM_transglut"/>
</dbReference>
<evidence type="ECO:0000313" key="3">
    <source>
        <dbReference type="EMBL" id="PVY44270.1"/>
    </source>
</evidence>
<protein>
    <submittedName>
        <fullName evidence="3">Uncharacterized protein with transglutaminase domain</fullName>
    </submittedName>
</protein>
<comment type="caution">
    <text evidence="3">The sequence shown here is derived from an EMBL/GenBank/DDBJ whole genome shotgun (WGS) entry which is preliminary data.</text>
</comment>
<dbReference type="GeneID" id="78294585"/>
<feature type="domain" description="7 transmembrane helices usually fused to an inactive transglutaminase" evidence="2">
    <location>
        <begin position="261"/>
        <end position="507"/>
    </location>
</feature>
<dbReference type="Proteomes" id="UP000245959">
    <property type="component" value="Unassembled WGS sequence"/>
</dbReference>
<sequence>MSEHNRHRRLLYWLVGILFLLAAAIFFVKLRYFDFSLDNRAGFFYRADASVSFDPEPGKEIRISISLPNRRTSGYSVDPISGGEKQFRTELQNGLRRAVLELPPRSGRQTVSYRFRLIPRAPVAEAPAAPPPVDSKLLPNEVAAARKAMLAAIDPENKLAPAALVTALLRALGTASAVERQPFTRQSGVAGTVEAAIAILAERGWPARPLRGIFLNESKIQQQPTLFLDVWYDNDWHVFQPNTGKPGLPEHFLVLQRKDSSLFEVSGAKNSSIRFSVTRVPAGAERLNRLRADIIGEHDLGGFTLFSLPASQQNLFKRLALLPLAILLIVVTRNVVGIQTMGTFMPVLIAMAFLEMKLLPGLISFLLILTIGLAIRAWLTRLNLLMVPRISAVVVVVILLMQAISIGANLLELPDFMGVAFFPLIIIAWTIERASTTWEEDGAVTTLKQLAASLATATVSYLVLASGYLQYLLYTFSELNLIILGVILLLGTYTGYRFTELMRFQPLVKQ</sequence>
<dbReference type="AlphaFoldDB" id="A0A2U1B6H5"/>
<keyword evidence="4" id="KW-1185">Reference proteome</keyword>
<proteinExistence type="predicted"/>
<accession>A0A2U1B6H5</accession>
<feature type="transmembrane region" description="Helical" evidence="1">
    <location>
        <begin position="479"/>
        <end position="496"/>
    </location>
</feature>
<reference evidence="3 4" key="1">
    <citation type="submission" date="2018-04" db="EMBL/GenBank/DDBJ databases">
        <title>Genomic Encyclopedia of Type Strains, Phase IV (KMG-IV): sequencing the most valuable type-strain genomes for metagenomic binning, comparative biology and taxonomic classification.</title>
        <authorList>
            <person name="Goeker M."/>
        </authorList>
    </citation>
    <scope>NUCLEOTIDE SEQUENCE [LARGE SCALE GENOMIC DNA]</scope>
    <source>
        <strain evidence="3 4">DSM 14823</strain>
    </source>
</reference>
<keyword evidence="1" id="KW-0812">Transmembrane</keyword>
<feature type="transmembrane region" description="Helical" evidence="1">
    <location>
        <begin position="416"/>
        <end position="431"/>
    </location>
</feature>
<evidence type="ECO:0000259" key="2">
    <source>
        <dbReference type="Pfam" id="PF14402"/>
    </source>
</evidence>
<dbReference type="Pfam" id="PF14402">
    <property type="entry name" value="7TM_transglut"/>
    <property type="match status" value="1"/>
</dbReference>
<feature type="transmembrane region" description="Helical" evidence="1">
    <location>
        <begin position="452"/>
        <end position="473"/>
    </location>
</feature>
<dbReference type="RefSeq" id="WP_116883275.1">
    <property type="nucleotide sequence ID" value="NZ_CALXNT010000077.1"/>
</dbReference>
<feature type="transmembrane region" description="Helical" evidence="1">
    <location>
        <begin position="319"/>
        <end position="338"/>
    </location>
</feature>
<feature type="transmembrane region" description="Helical" evidence="1">
    <location>
        <begin position="12"/>
        <end position="30"/>
    </location>
</feature>
<keyword evidence="1" id="KW-0472">Membrane</keyword>
<evidence type="ECO:0000313" key="4">
    <source>
        <dbReference type="Proteomes" id="UP000245959"/>
    </source>
</evidence>
<name>A0A2U1B6H5_9BACT</name>
<keyword evidence="1" id="KW-1133">Transmembrane helix</keyword>
<feature type="transmembrane region" description="Helical" evidence="1">
    <location>
        <begin position="390"/>
        <end position="410"/>
    </location>
</feature>
<feature type="transmembrane region" description="Helical" evidence="1">
    <location>
        <begin position="358"/>
        <end position="378"/>
    </location>
</feature>